<dbReference type="OMA" id="LTHFTCV"/>
<evidence type="ECO:0000256" key="14">
    <source>
        <dbReference type="RuleBase" id="RU364006"/>
    </source>
</evidence>
<proteinExistence type="inferred from homology"/>
<name>A0A3S7H396_OENOE</name>
<feature type="binding site" evidence="13">
    <location>
        <position position="92"/>
    </location>
    <ligand>
        <name>Zn(2+)</name>
        <dbReference type="ChEBI" id="CHEBI:29105"/>
        <note>catalytic</note>
    </ligand>
</feature>
<evidence type="ECO:0000256" key="13">
    <source>
        <dbReference type="PIRSR" id="PIRSR606262-3"/>
    </source>
</evidence>
<reference evidence="17 18" key="1">
    <citation type="journal article" date="2016" name="BMC Genomics">
        <title>Consensus pan-genome assembly of the specialised wine bacterium Oenococcus oeni.</title>
        <authorList>
            <person name="Sternes P.R."/>
            <person name="Borneman A.R."/>
        </authorList>
    </citation>
    <scope>NUCLEOTIDE SEQUENCE [LARGE SCALE GENOMIC DNA]</scope>
    <source>
        <strain evidence="17 18">AWRIB661</strain>
    </source>
</reference>
<evidence type="ECO:0000256" key="8">
    <source>
        <dbReference type="ARBA" id="ARBA00022833"/>
    </source>
</evidence>
<evidence type="ECO:0000256" key="9">
    <source>
        <dbReference type="ARBA" id="ARBA00032005"/>
    </source>
</evidence>
<comment type="catalytic activity">
    <reaction evidence="11 14">
        <text>cytidine + H2O + H(+) = uridine + NH4(+)</text>
        <dbReference type="Rhea" id="RHEA:16069"/>
        <dbReference type="ChEBI" id="CHEBI:15377"/>
        <dbReference type="ChEBI" id="CHEBI:15378"/>
        <dbReference type="ChEBI" id="CHEBI:16704"/>
        <dbReference type="ChEBI" id="CHEBI:17562"/>
        <dbReference type="ChEBI" id="CHEBI:28938"/>
        <dbReference type="EC" id="3.5.4.5"/>
    </reaction>
</comment>
<evidence type="ECO:0000256" key="3">
    <source>
        <dbReference type="ARBA" id="ARBA00006576"/>
    </source>
</evidence>
<keyword evidence="6 13" id="KW-0479">Metal-binding</keyword>
<dbReference type="InterPro" id="IPR050202">
    <property type="entry name" value="Cyt/Deoxycyt_deaminase"/>
</dbReference>
<dbReference type="NCBIfam" id="TIGR01354">
    <property type="entry name" value="cyt_deam_tetra"/>
    <property type="match status" value="1"/>
</dbReference>
<evidence type="ECO:0000256" key="5">
    <source>
        <dbReference type="ARBA" id="ARBA00018266"/>
    </source>
</evidence>
<reference evidence="16" key="2">
    <citation type="submission" date="2019-10" db="EMBL/GenBank/DDBJ databases">
        <title>Malate fermentation in French cider.</title>
        <authorList>
            <person name="Cousin F.J."/>
            <person name="Medina Fernandez S."/>
            <person name="Misery B."/>
            <person name="Laplace J.-M."/>
            <person name="Cretenet M."/>
        </authorList>
    </citation>
    <scope>NUCLEOTIDE SEQUENCE</scope>
    <source>
        <strain evidence="16">UCMA15129</strain>
    </source>
</reference>
<dbReference type="GO" id="GO:0042802">
    <property type="term" value="F:identical protein binding"/>
    <property type="evidence" value="ECO:0007669"/>
    <property type="project" value="UniProtKB-ARBA"/>
</dbReference>
<dbReference type="EMBL" id="MLOK01000055">
    <property type="protein sequence ID" value="OIM20516.1"/>
    <property type="molecule type" value="Genomic_DNA"/>
</dbReference>
<comment type="caution">
    <text evidence="16">The sequence shown here is derived from an EMBL/GenBank/DDBJ whole genome shotgun (WGS) entry which is preliminary data.</text>
</comment>
<dbReference type="GO" id="GO:0004126">
    <property type="term" value="F:cytidine deaminase activity"/>
    <property type="evidence" value="ECO:0007669"/>
    <property type="project" value="UniProtKB-UniRule"/>
</dbReference>
<gene>
    <name evidence="17" type="ORF">ATX59_08575</name>
    <name evidence="16" type="ORF">GA838_00130</name>
</gene>
<dbReference type="PROSITE" id="PS00903">
    <property type="entry name" value="CYT_DCMP_DEAMINASES_1"/>
    <property type="match status" value="1"/>
</dbReference>
<dbReference type="Proteomes" id="UP000181728">
    <property type="component" value="Unassembled WGS sequence"/>
</dbReference>
<dbReference type="Pfam" id="PF00383">
    <property type="entry name" value="dCMP_cyt_deam_1"/>
    <property type="match status" value="1"/>
</dbReference>
<comment type="cofactor">
    <cofactor evidence="1 13 14">
        <name>Zn(2+)</name>
        <dbReference type="ChEBI" id="CHEBI:29105"/>
    </cofactor>
</comment>
<dbReference type="EMBL" id="WERV01000001">
    <property type="protein sequence ID" value="MDV7714192.1"/>
    <property type="molecule type" value="Genomic_DNA"/>
</dbReference>
<comment type="similarity">
    <text evidence="3 14">Belongs to the cytidine and deoxycytidylate deaminase family.</text>
</comment>
<evidence type="ECO:0000313" key="17">
    <source>
        <dbReference type="EMBL" id="OIM20516.1"/>
    </source>
</evidence>
<keyword evidence="7 14" id="KW-0378">Hydrolase</keyword>
<dbReference type="GeneID" id="75066639"/>
<dbReference type="Gene3D" id="3.40.140.10">
    <property type="entry name" value="Cytidine Deaminase, domain 2"/>
    <property type="match status" value="1"/>
</dbReference>
<evidence type="ECO:0000256" key="4">
    <source>
        <dbReference type="ARBA" id="ARBA00012783"/>
    </source>
</evidence>
<sequence length="132" mass="14282">MTEAEYSALKKVADQELDKAYIPYSHFAVGAALLSADDRIFPGCNIENAAFGSTMCAERTAIFSAVAAGCHQFKALVISGRTEGAIAPCGACRQVMVEWFDKKMPIYLTNTSGKVVKTDLDHLLPASFEDLK</sequence>
<feature type="active site" description="Proton donor" evidence="12">
    <location>
        <position position="58"/>
    </location>
</feature>
<dbReference type="FunFam" id="3.40.140.10:FF:000008">
    <property type="entry name" value="Cytidine deaminase"/>
    <property type="match status" value="1"/>
</dbReference>
<dbReference type="GO" id="GO:0005829">
    <property type="term" value="C:cytosol"/>
    <property type="evidence" value="ECO:0007669"/>
    <property type="project" value="TreeGrafter"/>
</dbReference>
<protein>
    <recommendedName>
        <fullName evidence="5 14">Cytidine deaminase</fullName>
        <ecNumber evidence="4 14">3.5.4.5</ecNumber>
    </recommendedName>
    <alternativeName>
        <fullName evidence="9 14">Cytidine aminohydrolase</fullName>
    </alternativeName>
</protein>
<evidence type="ECO:0000256" key="2">
    <source>
        <dbReference type="ARBA" id="ARBA00003949"/>
    </source>
</evidence>
<dbReference type="PANTHER" id="PTHR11644">
    <property type="entry name" value="CYTIDINE DEAMINASE"/>
    <property type="match status" value="1"/>
</dbReference>
<feature type="binding site" evidence="13">
    <location>
        <position position="89"/>
    </location>
    <ligand>
        <name>Zn(2+)</name>
        <dbReference type="ChEBI" id="CHEBI:29105"/>
        <note>catalytic</note>
    </ligand>
</feature>
<evidence type="ECO:0000256" key="7">
    <source>
        <dbReference type="ARBA" id="ARBA00022801"/>
    </source>
</evidence>
<dbReference type="SUPFAM" id="SSF53927">
    <property type="entry name" value="Cytidine deaminase-like"/>
    <property type="match status" value="1"/>
</dbReference>
<evidence type="ECO:0000256" key="6">
    <source>
        <dbReference type="ARBA" id="ARBA00022723"/>
    </source>
</evidence>
<dbReference type="PANTHER" id="PTHR11644:SF2">
    <property type="entry name" value="CYTIDINE DEAMINASE"/>
    <property type="match status" value="1"/>
</dbReference>
<evidence type="ECO:0000256" key="10">
    <source>
        <dbReference type="ARBA" id="ARBA00049252"/>
    </source>
</evidence>
<keyword evidence="8 13" id="KW-0862">Zinc</keyword>
<evidence type="ECO:0000256" key="12">
    <source>
        <dbReference type="PIRSR" id="PIRSR606262-1"/>
    </source>
</evidence>
<dbReference type="GO" id="GO:0072527">
    <property type="term" value="P:pyrimidine-containing compound metabolic process"/>
    <property type="evidence" value="ECO:0007669"/>
    <property type="project" value="UniProtKB-ARBA"/>
</dbReference>
<evidence type="ECO:0000259" key="15">
    <source>
        <dbReference type="PROSITE" id="PS51747"/>
    </source>
</evidence>
<dbReference type="InterPro" id="IPR016193">
    <property type="entry name" value="Cytidine_deaminase-like"/>
</dbReference>
<dbReference type="GO" id="GO:0055086">
    <property type="term" value="P:nucleobase-containing small molecule metabolic process"/>
    <property type="evidence" value="ECO:0007669"/>
    <property type="project" value="UniProtKB-ARBA"/>
</dbReference>
<dbReference type="AlphaFoldDB" id="A0A3S7H396"/>
<dbReference type="Proteomes" id="UP001281024">
    <property type="component" value="Unassembled WGS sequence"/>
</dbReference>
<evidence type="ECO:0000256" key="11">
    <source>
        <dbReference type="ARBA" id="ARBA00049558"/>
    </source>
</evidence>
<dbReference type="EC" id="3.5.4.5" evidence="4 14"/>
<dbReference type="InterPro" id="IPR016192">
    <property type="entry name" value="APOBEC/CMP_deaminase_Zn-bd"/>
</dbReference>
<dbReference type="NCBIfam" id="NF004064">
    <property type="entry name" value="PRK05578.1"/>
    <property type="match status" value="1"/>
</dbReference>
<dbReference type="InterPro" id="IPR006262">
    <property type="entry name" value="Cyt_deam_tetra"/>
</dbReference>
<accession>A0A3S7H396</accession>
<comment type="catalytic activity">
    <reaction evidence="10 14">
        <text>2'-deoxycytidine + H2O + H(+) = 2'-deoxyuridine + NH4(+)</text>
        <dbReference type="Rhea" id="RHEA:13433"/>
        <dbReference type="ChEBI" id="CHEBI:15377"/>
        <dbReference type="ChEBI" id="CHEBI:15378"/>
        <dbReference type="ChEBI" id="CHEBI:15698"/>
        <dbReference type="ChEBI" id="CHEBI:16450"/>
        <dbReference type="ChEBI" id="CHEBI:28938"/>
        <dbReference type="EC" id="3.5.4.5"/>
    </reaction>
</comment>
<comment type="function">
    <text evidence="2 14">This enzyme scavenges exogenous and endogenous cytidine and 2'-deoxycytidine for UMP synthesis.</text>
</comment>
<evidence type="ECO:0000313" key="18">
    <source>
        <dbReference type="Proteomes" id="UP000181728"/>
    </source>
</evidence>
<dbReference type="PROSITE" id="PS51747">
    <property type="entry name" value="CYT_DCMP_DEAMINASES_2"/>
    <property type="match status" value="1"/>
</dbReference>
<dbReference type="GO" id="GO:0008270">
    <property type="term" value="F:zinc ion binding"/>
    <property type="evidence" value="ECO:0007669"/>
    <property type="project" value="UniProtKB-UniRule"/>
</dbReference>
<feature type="binding site" evidence="13">
    <location>
        <position position="56"/>
    </location>
    <ligand>
        <name>Zn(2+)</name>
        <dbReference type="ChEBI" id="CHEBI:29105"/>
        <note>catalytic</note>
    </ligand>
</feature>
<dbReference type="InterPro" id="IPR002125">
    <property type="entry name" value="CMP_dCMP_dom"/>
</dbReference>
<evidence type="ECO:0000313" key="19">
    <source>
        <dbReference type="Proteomes" id="UP001281024"/>
    </source>
</evidence>
<feature type="domain" description="CMP/dCMP-type deaminase" evidence="15">
    <location>
        <begin position="4"/>
        <end position="131"/>
    </location>
</feature>
<dbReference type="CDD" id="cd01283">
    <property type="entry name" value="cytidine_deaminase"/>
    <property type="match status" value="1"/>
</dbReference>
<evidence type="ECO:0000313" key="16">
    <source>
        <dbReference type="EMBL" id="MDV7714192.1"/>
    </source>
</evidence>
<evidence type="ECO:0000256" key="1">
    <source>
        <dbReference type="ARBA" id="ARBA00001947"/>
    </source>
</evidence>
<organism evidence="16 19">
    <name type="scientific">Oenococcus oeni</name>
    <name type="common">Leuconostoc oenos</name>
    <dbReference type="NCBI Taxonomy" id="1247"/>
    <lineage>
        <taxon>Bacteria</taxon>
        <taxon>Bacillati</taxon>
        <taxon>Bacillota</taxon>
        <taxon>Bacilli</taxon>
        <taxon>Lactobacillales</taxon>
        <taxon>Lactobacillaceae</taxon>
        <taxon>Oenococcus</taxon>
    </lineage>
</organism>
<dbReference type="RefSeq" id="WP_002819586.1">
    <property type="nucleotide sequence ID" value="NZ_CP014324.1"/>
</dbReference>